<accession>A0A8S1CJ97</accession>
<keyword evidence="2" id="KW-1185">Reference proteome</keyword>
<organism evidence="1 2">
    <name type="scientific">Cloeon dipterum</name>
    <dbReference type="NCBI Taxonomy" id="197152"/>
    <lineage>
        <taxon>Eukaryota</taxon>
        <taxon>Metazoa</taxon>
        <taxon>Ecdysozoa</taxon>
        <taxon>Arthropoda</taxon>
        <taxon>Hexapoda</taxon>
        <taxon>Insecta</taxon>
        <taxon>Pterygota</taxon>
        <taxon>Palaeoptera</taxon>
        <taxon>Ephemeroptera</taxon>
        <taxon>Pisciforma</taxon>
        <taxon>Baetidae</taxon>
        <taxon>Cloeon</taxon>
    </lineage>
</organism>
<evidence type="ECO:0000313" key="2">
    <source>
        <dbReference type="Proteomes" id="UP000494165"/>
    </source>
</evidence>
<dbReference type="EMBL" id="CADEPI010000052">
    <property type="protein sequence ID" value="CAB3370399.1"/>
    <property type="molecule type" value="Genomic_DNA"/>
</dbReference>
<dbReference type="AlphaFoldDB" id="A0A8S1CJ97"/>
<protein>
    <submittedName>
        <fullName evidence="1">Uncharacterized protein</fullName>
    </submittedName>
</protein>
<evidence type="ECO:0000313" key="1">
    <source>
        <dbReference type="EMBL" id="CAB3370399.1"/>
    </source>
</evidence>
<comment type="caution">
    <text evidence="1">The sequence shown here is derived from an EMBL/GenBank/DDBJ whole genome shotgun (WGS) entry which is preliminary data.</text>
</comment>
<name>A0A8S1CJ97_9INSE</name>
<sequence>MTGRKSSKFSLIAGTSTREFPQPKTTGEIWSLAPQAAPDSKAKRKFLIDARYRNSKRKIDSGNDYEFPNKFGLFFIKKTDAIERYRNAEVKFPLPASWFGFPLRKVSWIFIIMDAVLTTCNPS</sequence>
<dbReference type="Proteomes" id="UP000494165">
    <property type="component" value="Unassembled WGS sequence"/>
</dbReference>
<gene>
    <name evidence="1" type="ORF">CLODIP_2_CD10716</name>
</gene>
<reference evidence="1 2" key="1">
    <citation type="submission" date="2020-04" db="EMBL/GenBank/DDBJ databases">
        <authorList>
            <person name="Alioto T."/>
            <person name="Alioto T."/>
            <person name="Gomez Garrido J."/>
        </authorList>
    </citation>
    <scope>NUCLEOTIDE SEQUENCE [LARGE SCALE GENOMIC DNA]</scope>
</reference>
<proteinExistence type="predicted"/>